<dbReference type="Proteomes" id="UP000627838">
    <property type="component" value="Unassembled WGS sequence"/>
</dbReference>
<evidence type="ECO:0000313" key="6">
    <source>
        <dbReference type="EMBL" id="MBE1532688.1"/>
    </source>
</evidence>
<evidence type="ECO:0000256" key="3">
    <source>
        <dbReference type="ARBA" id="ARBA00023163"/>
    </source>
</evidence>
<keyword evidence="1" id="KW-0805">Transcription regulation</keyword>
<feature type="DNA-binding region" description="H-T-H motif" evidence="4">
    <location>
        <begin position="43"/>
        <end position="62"/>
    </location>
</feature>
<dbReference type="InterPro" id="IPR001647">
    <property type="entry name" value="HTH_TetR"/>
</dbReference>
<dbReference type="RefSeq" id="WP_225961140.1">
    <property type="nucleotide sequence ID" value="NZ_JADBDZ010000001.1"/>
</dbReference>
<dbReference type="InterPro" id="IPR050109">
    <property type="entry name" value="HTH-type_TetR-like_transc_reg"/>
</dbReference>
<dbReference type="Gene3D" id="1.10.357.10">
    <property type="entry name" value="Tetracycline Repressor, domain 2"/>
    <property type="match status" value="1"/>
</dbReference>
<evidence type="ECO:0000256" key="2">
    <source>
        <dbReference type="ARBA" id="ARBA00023125"/>
    </source>
</evidence>
<dbReference type="PROSITE" id="PS50977">
    <property type="entry name" value="HTH_TETR_2"/>
    <property type="match status" value="1"/>
</dbReference>
<evidence type="ECO:0000256" key="4">
    <source>
        <dbReference type="PROSITE-ProRule" id="PRU00335"/>
    </source>
</evidence>
<sequence length="211" mass="22038">MVMDDEDDGPAMGLRERKKLETRDALSAAAIGLIVERGWSAVTIEDIAAAANVSVRTFRNYFSGKAEAVAARHVDRMRRVADGLRARPAGEPLWDAVRAAVQEQFAAAPQSGDGAAARRRADGVRLLLTEPALAGEMAKAHAAAEAELAAAIAERTGTDTDRDLYPGLTAAVLGAAIGAAVAHSLRGDRPVPADAVLRDALDRLTAGLPTP</sequence>
<accession>A0ABR9JQ37</accession>
<feature type="domain" description="HTH tetR-type" evidence="5">
    <location>
        <begin position="20"/>
        <end position="80"/>
    </location>
</feature>
<reference evidence="6 7" key="1">
    <citation type="submission" date="2020-10" db="EMBL/GenBank/DDBJ databases">
        <title>Sequencing the genomes of 1000 actinobacteria strains.</title>
        <authorList>
            <person name="Klenk H.-P."/>
        </authorList>
    </citation>
    <scope>NUCLEOTIDE SEQUENCE [LARGE SCALE GENOMIC DNA]</scope>
    <source>
        <strain evidence="6 7">DSM 46744</strain>
    </source>
</reference>
<keyword evidence="2 4" id="KW-0238">DNA-binding</keyword>
<name>A0ABR9JQ37_9ACTN</name>
<dbReference type="Gene3D" id="1.10.10.60">
    <property type="entry name" value="Homeodomain-like"/>
    <property type="match status" value="1"/>
</dbReference>
<evidence type="ECO:0000259" key="5">
    <source>
        <dbReference type="PROSITE" id="PS50977"/>
    </source>
</evidence>
<evidence type="ECO:0000256" key="1">
    <source>
        <dbReference type="ARBA" id="ARBA00023015"/>
    </source>
</evidence>
<dbReference type="Pfam" id="PF00440">
    <property type="entry name" value="TetR_N"/>
    <property type="match status" value="1"/>
</dbReference>
<protein>
    <submittedName>
        <fullName evidence="6">AcrR family transcriptional regulator</fullName>
    </submittedName>
</protein>
<dbReference type="SUPFAM" id="SSF46689">
    <property type="entry name" value="Homeodomain-like"/>
    <property type="match status" value="1"/>
</dbReference>
<dbReference type="Pfam" id="PF17754">
    <property type="entry name" value="TetR_C_14"/>
    <property type="match status" value="1"/>
</dbReference>
<keyword evidence="3" id="KW-0804">Transcription</keyword>
<comment type="caution">
    <text evidence="6">The sequence shown here is derived from an EMBL/GenBank/DDBJ whole genome shotgun (WGS) entry which is preliminary data.</text>
</comment>
<evidence type="ECO:0000313" key="7">
    <source>
        <dbReference type="Proteomes" id="UP000627838"/>
    </source>
</evidence>
<proteinExistence type="predicted"/>
<dbReference type="PANTHER" id="PTHR30055:SF238">
    <property type="entry name" value="MYCOFACTOCIN BIOSYNTHESIS TRANSCRIPTIONAL REGULATOR MFTR-RELATED"/>
    <property type="match status" value="1"/>
</dbReference>
<dbReference type="InterPro" id="IPR009057">
    <property type="entry name" value="Homeodomain-like_sf"/>
</dbReference>
<organism evidence="6 7">
    <name type="scientific">Actinomadura algeriensis</name>
    <dbReference type="NCBI Taxonomy" id="1679523"/>
    <lineage>
        <taxon>Bacteria</taxon>
        <taxon>Bacillati</taxon>
        <taxon>Actinomycetota</taxon>
        <taxon>Actinomycetes</taxon>
        <taxon>Streptosporangiales</taxon>
        <taxon>Thermomonosporaceae</taxon>
        <taxon>Actinomadura</taxon>
    </lineage>
</organism>
<dbReference type="InterPro" id="IPR041347">
    <property type="entry name" value="MftR_C"/>
</dbReference>
<dbReference type="PANTHER" id="PTHR30055">
    <property type="entry name" value="HTH-TYPE TRANSCRIPTIONAL REGULATOR RUTR"/>
    <property type="match status" value="1"/>
</dbReference>
<gene>
    <name evidence="6" type="ORF">H4W34_002521</name>
</gene>
<dbReference type="EMBL" id="JADBDZ010000001">
    <property type="protein sequence ID" value="MBE1532688.1"/>
    <property type="molecule type" value="Genomic_DNA"/>
</dbReference>
<keyword evidence="7" id="KW-1185">Reference proteome</keyword>